<dbReference type="GO" id="GO:0003677">
    <property type="term" value="F:DNA binding"/>
    <property type="evidence" value="ECO:0007669"/>
    <property type="project" value="UniProtKB-KW"/>
</dbReference>
<dbReference type="PANTHER" id="PTHR46558">
    <property type="entry name" value="TRACRIPTIONAL REGULATORY PROTEIN-RELATED-RELATED"/>
    <property type="match status" value="1"/>
</dbReference>
<evidence type="ECO:0000256" key="1">
    <source>
        <dbReference type="ARBA" id="ARBA00023125"/>
    </source>
</evidence>
<dbReference type="InterPro" id="IPR001387">
    <property type="entry name" value="Cro/C1-type_HTH"/>
</dbReference>
<dbReference type="PROSITE" id="PS50943">
    <property type="entry name" value="HTH_CROC1"/>
    <property type="match status" value="1"/>
</dbReference>
<dbReference type="EMBL" id="CP040736">
    <property type="protein sequence ID" value="QCX23803.1"/>
    <property type="molecule type" value="Genomic_DNA"/>
</dbReference>
<feature type="transmembrane region" description="Helical" evidence="2">
    <location>
        <begin position="113"/>
        <end position="132"/>
    </location>
</feature>
<feature type="domain" description="HTH cro/C1-type" evidence="3">
    <location>
        <begin position="7"/>
        <end position="61"/>
    </location>
</feature>
<protein>
    <submittedName>
        <fullName evidence="4">Helix-turn-helix transcriptional regulator</fullName>
    </submittedName>
</protein>
<evidence type="ECO:0000259" key="3">
    <source>
        <dbReference type="PROSITE" id="PS50943"/>
    </source>
</evidence>
<reference evidence="4 5" key="1">
    <citation type="submission" date="2019-05" db="EMBL/GenBank/DDBJ databases">
        <title>Genome Sequence of Lactobacillus futsaii Y97, a Potential Probiotic Strain Isolated from the Futsai of Taiwan.</title>
        <authorList>
            <person name="Du X."/>
        </authorList>
    </citation>
    <scope>NUCLEOTIDE SEQUENCE [LARGE SCALE GENOMIC DNA]</scope>
    <source>
        <strain evidence="4 5">Y97</strain>
    </source>
</reference>
<evidence type="ECO:0000313" key="4">
    <source>
        <dbReference type="EMBL" id="QCX23803.1"/>
    </source>
</evidence>
<dbReference type="SMART" id="SM00530">
    <property type="entry name" value="HTH_XRE"/>
    <property type="match status" value="1"/>
</dbReference>
<keyword evidence="1" id="KW-0238">DNA-binding</keyword>
<keyword evidence="2" id="KW-1133">Transmembrane helix</keyword>
<feature type="transmembrane region" description="Helical" evidence="2">
    <location>
        <begin position="83"/>
        <end position="101"/>
    </location>
</feature>
<dbReference type="CDD" id="cd00093">
    <property type="entry name" value="HTH_XRE"/>
    <property type="match status" value="1"/>
</dbReference>
<proteinExistence type="predicted"/>
<evidence type="ECO:0000256" key="2">
    <source>
        <dbReference type="SAM" id="Phobius"/>
    </source>
</evidence>
<name>A0A5B7SWP0_9LACO</name>
<dbReference type="STRING" id="1423818.FC88_GL001475"/>
<evidence type="ECO:0000313" key="5">
    <source>
        <dbReference type="Proteomes" id="UP000310673"/>
    </source>
</evidence>
<organism evidence="4 5">
    <name type="scientific">Companilactobacillus futsaii</name>
    <dbReference type="NCBI Taxonomy" id="938155"/>
    <lineage>
        <taxon>Bacteria</taxon>
        <taxon>Bacillati</taxon>
        <taxon>Bacillota</taxon>
        <taxon>Bacilli</taxon>
        <taxon>Lactobacillales</taxon>
        <taxon>Lactobacillaceae</taxon>
        <taxon>Companilactobacillus</taxon>
    </lineage>
</organism>
<feature type="transmembrane region" description="Helical" evidence="2">
    <location>
        <begin position="144"/>
        <end position="166"/>
    </location>
</feature>
<gene>
    <name evidence="4" type="ORF">FG051_01215</name>
</gene>
<dbReference type="InterPro" id="IPR010982">
    <property type="entry name" value="Lambda_DNA-bd_dom_sf"/>
</dbReference>
<dbReference type="Gene3D" id="1.10.260.40">
    <property type="entry name" value="lambda repressor-like DNA-binding domains"/>
    <property type="match status" value="1"/>
</dbReference>
<accession>A0A5B7SWP0</accession>
<dbReference type="SUPFAM" id="SSF47413">
    <property type="entry name" value="lambda repressor-like DNA-binding domains"/>
    <property type="match status" value="1"/>
</dbReference>
<dbReference type="Pfam" id="PF01381">
    <property type="entry name" value="HTH_3"/>
    <property type="match status" value="1"/>
</dbReference>
<dbReference type="AlphaFoldDB" id="A0A5B7SWP0"/>
<keyword evidence="2" id="KW-0472">Membrane</keyword>
<dbReference type="RefSeq" id="WP_057815375.1">
    <property type="nucleotide sequence ID" value="NZ_CP040736.1"/>
</dbReference>
<dbReference type="Proteomes" id="UP000310673">
    <property type="component" value="Chromosome"/>
</dbReference>
<dbReference type="KEGG" id="lft:FG051_01215"/>
<dbReference type="PANTHER" id="PTHR46558:SF15">
    <property type="entry name" value="HELIX-TURN-HELIX DOMAIN PROTEIN"/>
    <property type="match status" value="1"/>
</dbReference>
<sequence>MKIGLQLQQQRILHNMSQNDLAEKLHISRQSISKWENGGSLPSFNNVVAISDLFDISLDELIRGDEELMDKFKDDGKIRLNHVETIIFGGIGLGIIGLFLLKQFNVTNDAINIGMSILEIVSLMGLLMNIKWKYINRSLNKKAVFFGIILLALFVIDFLIGIWLGFKGQ</sequence>
<keyword evidence="2" id="KW-0812">Transmembrane</keyword>